<dbReference type="Pfam" id="PF26115">
    <property type="entry name" value="PDDEXK_GAPS4"/>
    <property type="match status" value="1"/>
</dbReference>
<organism evidence="2 3">
    <name type="scientific">Pseudomonas paralactis</name>
    <dbReference type="NCBI Taxonomy" id="1615673"/>
    <lineage>
        <taxon>Bacteria</taxon>
        <taxon>Pseudomonadati</taxon>
        <taxon>Pseudomonadota</taxon>
        <taxon>Gammaproteobacteria</taxon>
        <taxon>Pseudomonadales</taxon>
        <taxon>Pseudomonadaceae</taxon>
        <taxon>Pseudomonas</taxon>
    </lineage>
</organism>
<evidence type="ECO:0000259" key="1">
    <source>
        <dbReference type="Pfam" id="PF26115"/>
    </source>
</evidence>
<dbReference type="EMBL" id="JYLN01000004">
    <property type="protein sequence ID" value="KRP72056.1"/>
    <property type="molecule type" value="Genomic_DNA"/>
</dbReference>
<dbReference type="RefSeq" id="WP_044271309.1">
    <property type="nucleotide sequence ID" value="NZ_JYLN01000004.1"/>
</dbReference>
<accession>A0A0R3AGV4</accession>
<reference evidence="2 3" key="1">
    <citation type="submission" date="2015-02" db="EMBL/GenBank/DDBJ databases">
        <title>Two Pseudomonas sp. nov., isolated from raw milk.</title>
        <authorList>
            <person name="Wenning M."/>
            <person name="von Neubeck M."/>
            <person name="Huptas C."/>
            <person name="Scherer S."/>
        </authorList>
    </citation>
    <scope>NUCLEOTIDE SEQUENCE [LARGE SCALE GENOMIC DNA]</scope>
    <source>
        <strain evidence="2 3">DSM 29164</strain>
    </source>
</reference>
<gene>
    <name evidence="2" type="ORF">TX23_11890</name>
</gene>
<dbReference type="PATRIC" id="fig|1615673.3.peg.3424"/>
<dbReference type="OrthoDB" id="8438731at2"/>
<sequence length="347" mass="40246">MAGEVANITEVAVKVTKDIFKWFKWDAVPIMDENFDCHKVDKHKAPPKKKSKALSEPKHSHPVDVVFKYFDPYTNRVVMLNTDLKSYAKGSISTPNIIAALESLAKTIDCARSSPEWQRKYILEEVLYEIRGMLFIYNHDGEYHKDFLKLVEPINTDKLGIQEGQMLHVLDSERIRYLFTVVTDMKSLHAEDEFPIKDYSFFYPDLYLHKSHGDPDSLPATVELLCAPYMIIKHGDPMSGKELDERGNEGYVIYYNQDGSTEYEFRYLLDSLSRFQILRQKCTIKIRVAHSNPHSLIKSNFETAKNIYLAGWGMDSYKKTELERIEFEVVNLSAPKYMPGILAWRYS</sequence>
<comment type="caution">
    <text evidence="2">The sequence shown here is derived from an EMBL/GenBank/DDBJ whole genome shotgun (WGS) entry which is preliminary data.</text>
</comment>
<evidence type="ECO:0000313" key="3">
    <source>
        <dbReference type="Proteomes" id="UP000050852"/>
    </source>
</evidence>
<name>A0A0R3AGV4_9PSED</name>
<proteinExistence type="predicted"/>
<dbReference type="InterPro" id="IPR058873">
    <property type="entry name" value="PDDEXK_GAPS4"/>
</dbReference>
<evidence type="ECO:0000313" key="2">
    <source>
        <dbReference type="EMBL" id="KRP72056.1"/>
    </source>
</evidence>
<protein>
    <recommendedName>
        <fullName evidence="1">GAPS4 PD-(D/E)XK nuclease domain-containing protein</fullName>
    </recommendedName>
</protein>
<dbReference type="Proteomes" id="UP000050852">
    <property type="component" value="Unassembled WGS sequence"/>
</dbReference>
<dbReference type="AlphaFoldDB" id="A0A0R3AGV4"/>
<feature type="domain" description="GAPS4 PD-(D/E)XK nuclease" evidence="1">
    <location>
        <begin position="1"/>
        <end position="157"/>
    </location>
</feature>